<evidence type="ECO:0000313" key="6">
    <source>
        <dbReference type="Proteomes" id="UP000027931"/>
    </source>
</evidence>
<dbReference type="GO" id="GO:0019290">
    <property type="term" value="P:siderophore biosynthetic process"/>
    <property type="evidence" value="ECO:0007669"/>
    <property type="project" value="InterPro"/>
</dbReference>
<gene>
    <name evidence="5" type="ORF">EL26_05480</name>
</gene>
<dbReference type="InterPro" id="IPR037455">
    <property type="entry name" value="LucA/IucC-like"/>
</dbReference>
<dbReference type="PANTHER" id="PTHR34384">
    <property type="entry name" value="L-2,3-DIAMINOPROPANOATE--CITRATE LIGASE"/>
    <property type="match status" value="1"/>
</dbReference>
<evidence type="ECO:0000256" key="2">
    <source>
        <dbReference type="ARBA" id="ARBA00007832"/>
    </source>
</evidence>
<accession>A0A074LW02</accession>
<comment type="similarity">
    <text evidence="2">Belongs to the IucA/IucC family.</text>
</comment>
<evidence type="ECO:0000313" key="5">
    <source>
        <dbReference type="EMBL" id="KEO84218.1"/>
    </source>
</evidence>
<dbReference type="InterPro" id="IPR022770">
    <property type="entry name" value="IucA/IucC-like_C"/>
</dbReference>
<evidence type="ECO:0000259" key="3">
    <source>
        <dbReference type="Pfam" id="PF04183"/>
    </source>
</evidence>
<feature type="domain" description="Aerobactin siderophore biosynthesis IucA/IucC N-terminal" evidence="3">
    <location>
        <begin position="183"/>
        <end position="427"/>
    </location>
</feature>
<name>A0A074LW02_9BACL</name>
<dbReference type="eggNOG" id="COG4264">
    <property type="taxonomic scope" value="Bacteria"/>
</dbReference>
<proteinExistence type="inferred from homology"/>
<protein>
    <recommendedName>
        <fullName evidence="7">IucA/IucC family protein</fullName>
    </recommendedName>
</protein>
<dbReference type="Pfam" id="PF04183">
    <property type="entry name" value="IucA_IucC"/>
    <property type="match status" value="1"/>
</dbReference>
<sequence>MLDAEEERIWQALSAEQPELAERFRQQIPYGRRGILQRLVQAVVRENIAGLGERSLWQESGRVLTLELAGGSRLRVPVSCRHSLGRFDLGEGDLQVISPTGESAVLDHPALLVDLLEAEGVPAELLLRFRREMQNSAANLALALAGAERRRADLMPDAERLGCSTAVEYAEKRAAAEEAFSTLAFFEQWVVEGHPLHPGAKIKMGLDPMDVLRDSPEWGAMPEVVPVAVHKDHCRWISYAKQSPSDILFAEHPGLRERVAASLTAKGLQPDDYELIPVHPWQYEHTLPALFRHAIEAQEVVPLPETRIPTYALMSFRSLAPVQKRGEGKHHIKTAVNVQTTGAVRTVSPNSAQNGPLLSRLFTLIQDRERHFDGRFWILTEEAGVYYRPSGQEDALLGKQLASILRENPENHVQDGEIAMPGSALLAASPISGTSIARELIERYAARNGIENLHEAATAWMRAYAETALPGFLTVMSRYGISLEGHLQNSVAVFRDGAPARMIVRDFGGVRILRERIARQGLQAEFFPGSATVIDDVHDMRNKIYYPVFQNHFGELITSIVRSLDTGEKPLWHAVATVCRRVFADLKQEGGPFGQQAADDEAALFAPTLDLKAMATMRLLGDVTSYTFARVPNPLADSY</sequence>
<dbReference type="Gene3D" id="1.10.510.40">
    <property type="match status" value="1"/>
</dbReference>
<comment type="caution">
    <text evidence="5">The sequence shown here is derived from an EMBL/GenBank/DDBJ whole genome shotgun (WGS) entry which is preliminary data.</text>
</comment>
<evidence type="ECO:0008006" key="7">
    <source>
        <dbReference type="Google" id="ProtNLM"/>
    </source>
</evidence>
<dbReference type="AlphaFoldDB" id="A0A074LW02"/>
<evidence type="ECO:0000259" key="4">
    <source>
        <dbReference type="Pfam" id="PF06276"/>
    </source>
</evidence>
<dbReference type="GO" id="GO:0016881">
    <property type="term" value="F:acid-amino acid ligase activity"/>
    <property type="evidence" value="ECO:0007669"/>
    <property type="project" value="UniProtKB-ARBA"/>
</dbReference>
<reference evidence="5 6" key="1">
    <citation type="journal article" date="2013" name="Int. J. Syst. Evol. Microbiol.">
        <title>Tumebacillus flagellatus sp. nov., an alpha-amylase/pullulanase-producing bacterium isolated from cassava wastewater.</title>
        <authorList>
            <person name="Wang Q."/>
            <person name="Xie N."/>
            <person name="Qin Y."/>
            <person name="Shen N."/>
            <person name="Zhu J."/>
            <person name="Mi H."/>
            <person name="Huang R."/>
        </authorList>
    </citation>
    <scope>NUCLEOTIDE SEQUENCE [LARGE SCALE GENOMIC DNA]</scope>
    <source>
        <strain evidence="5 6">GST4</strain>
    </source>
</reference>
<keyword evidence="6" id="KW-1185">Reference proteome</keyword>
<dbReference type="PANTHER" id="PTHR34384:SF6">
    <property type="entry name" value="STAPHYLOFERRIN B SYNTHASE"/>
    <property type="match status" value="1"/>
</dbReference>
<feature type="domain" description="Aerobactin siderophore biosynthesis IucA/IucC-like C-terminal" evidence="4">
    <location>
        <begin position="459"/>
        <end position="622"/>
    </location>
</feature>
<organism evidence="5 6">
    <name type="scientific">Tumebacillus flagellatus</name>
    <dbReference type="NCBI Taxonomy" id="1157490"/>
    <lineage>
        <taxon>Bacteria</taxon>
        <taxon>Bacillati</taxon>
        <taxon>Bacillota</taxon>
        <taxon>Bacilli</taxon>
        <taxon>Bacillales</taxon>
        <taxon>Alicyclobacillaceae</taxon>
        <taxon>Tumebacillus</taxon>
    </lineage>
</organism>
<dbReference type="STRING" id="1157490.EL26_05480"/>
<dbReference type="Pfam" id="PF06276">
    <property type="entry name" value="FhuF"/>
    <property type="match status" value="1"/>
</dbReference>
<dbReference type="Proteomes" id="UP000027931">
    <property type="component" value="Unassembled WGS sequence"/>
</dbReference>
<dbReference type="InterPro" id="IPR007310">
    <property type="entry name" value="Aerobactin_biosyn_IucA/IucC_N"/>
</dbReference>
<evidence type="ECO:0000256" key="1">
    <source>
        <dbReference type="ARBA" id="ARBA00004924"/>
    </source>
</evidence>
<dbReference type="EMBL" id="JMIR01000005">
    <property type="protein sequence ID" value="KEO84218.1"/>
    <property type="molecule type" value="Genomic_DNA"/>
</dbReference>
<comment type="pathway">
    <text evidence="1">Siderophore biosynthesis.</text>
</comment>